<dbReference type="RefSeq" id="WP_146509733.1">
    <property type="nucleotide sequence ID" value="NZ_SIHI01000001.1"/>
</dbReference>
<dbReference type="AlphaFoldDB" id="A0A5C5X825"/>
<keyword evidence="1" id="KW-0175">Coiled coil</keyword>
<sequence>MLFSLMLAILFSWVLAIVAFRKSRELGSMKANRDHWKWMAAERANDLERVNSICGLANKSLDELRSKEKEQEKCIVNLKGRISGLVDQVSEKEQLVRRLQRQHSESEKKIKLCSEREQAGIDADTISRNFAKVIFECQQKAIRLLNDIGRGKRLCEFCQSATHEPGKSAMCESCDTALIESNTKLEQANKEELVEIDYVEIRKDVTES</sequence>
<organism evidence="2 3">
    <name type="scientific">Thalassoglobus neptunius</name>
    <dbReference type="NCBI Taxonomy" id="1938619"/>
    <lineage>
        <taxon>Bacteria</taxon>
        <taxon>Pseudomonadati</taxon>
        <taxon>Planctomycetota</taxon>
        <taxon>Planctomycetia</taxon>
        <taxon>Planctomycetales</taxon>
        <taxon>Planctomycetaceae</taxon>
        <taxon>Thalassoglobus</taxon>
    </lineage>
</organism>
<proteinExistence type="predicted"/>
<reference evidence="2 3" key="1">
    <citation type="submission" date="2019-02" db="EMBL/GenBank/DDBJ databases">
        <title>Deep-cultivation of Planctomycetes and their phenomic and genomic characterization uncovers novel biology.</title>
        <authorList>
            <person name="Wiegand S."/>
            <person name="Jogler M."/>
            <person name="Boedeker C."/>
            <person name="Pinto D."/>
            <person name="Vollmers J."/>
            <person name="Rivas-Marin E."/>
            <person name="Kohn T."/>
            <person name="Peeters S.H."/>
            <person name="Heuer A."/>
            <person name="Rast P."/>
            <person name="Oberbeckmann S."/>
            <person name="Bunk B."/>
            <person name="Jeske O."/>
            <person name="Meyerdierks A."/>
            <person name="Storesund J.E."/>
            <person name="Kallscheuer N."/>
            <person name="Luecker S."/>
            <person name="Lage O.M."/>
            <person name="Pohl T."/>
            <person name="Merkel B.J."/>
            <person name="Hornburger P."/>
            <person name="Mueller R.-W."/>
            <person name="Bruemmer F."/>
            <person name="Labrenz M."/>
            <person name="Spormann A.M."/>
            <person name="Op Den Camp H."/>
            <person name="Overmann J."/>
            <person name="Amann R."/>
            <person name="Jetten M.S.M."/>
            <person name="Mascher T."/>
            <person name="Medema M.H."/>
            <person name="Devos D.P."/>
            <person name="Kaster A.-K."/>
            <person name="Ovreas L."/>
            <person name="Rohde M."/>
            <person name="Galperin M.Y."/>
            <person name="Jogler C."/>
        </authorList>
    </citation>
    <scope>NUCLEOTIDE SEQUENCE [LARGE SCALE GENOMIC DNA]</scope>
    <source>
        <strain evidence="2 3">KOR42</strain>
    </source>
</reference>
<dbReference type="Proteomes" id="UP000317243">
    <property type="component" value="Unassembled WGS sequence"/>
</dbReference>
<name>A0A5C5X825_9PLAN</name>
<evidence type="ECO:0000313" key="3">
    <source>
        <dbReference type="Proteomes" id="UP000317243"/>
    </source>
</evidence>
<feature type="coiled-coil region" evidence="1">
    <location>
        <begin position="82"/>
        <end position="116"/>
    </location>
</feature>
<comment type="caution">
    <text evidence="2">The sequence shown here is derived from an EMBL/GenBank/DDBJ whole genome shotgun (WGS) entry which is preliminary data.</text>
</comment>
<dbReference type="EMBL" id="SIHI01000001">
    <property type="protein sequence ID" value="TWT58978.1"/>
    <property type="molecule type" value="Genomic_DNA"/>
</dbReference>
<keyword evidence="3" id="KW-1185">Reference proteome</keyword>
<evidence type="ECO:0000313" key="2">
    <source>
        <dbReference type="EMBL" id="TWT58978.1"/>
    </source>
</evidence>
<gene>
    <name evidence="2" type="ORF">KOR42_23650</name>
</gene>
<protein>
    <submittedName>
        <fullName evidence="2">Uncharacterized protein</fullName>
    </submittedName>
</protein>
<accession>A0A5C5X825</accession>
<evidence type="ECO:0000256" key="1">
    <source>
        <dbReference type="SAM" id="Coils"/>
    </source>
</evidence>